<dbReference type="Gene3D" id="1.10.10.10">
    <property type="entry name" value="Winged helix-like DNA-binding domain superfamily/Winged helix DNA-binding domain"/>
    <property type="match status" value="1"/>
</dbReference>
<dbReference type="SUPFAM" id="SSF46785">
    <property type="entry name" value="Winged helix' DNA-binding domain"/>
    <property type="match status" value="1"/>
</dbReference>
<dbReference type="Proteomes" id="UP000189733">
    <property type="component" value="Unassembled WGS sequence"/>
</dbReference>
<dbReference type="RefSeq" id="WP_078684328.1">
    <property type="nucleotide sequence ID" value="NZ_FUYA01000003.1"/>
</dbReference>
<evidence type="ECO:0000256" key="3">
    <source>
        <dbReference type="ARBA" id="ARBA00023163"/>
    </source>
</evidence>
<dbReference type="PRINTS" id="PR00598">
    <property type="entry name" value="HTHMARR"/>
</dbReference>
<keyword evidence="3" id="KW-0804">Transcription</keyword>
<keyword evidence="2 5" id="KW-0238">DNA-binding</keyword>
<keyword evidence="6" id="KW-1185">Reference proteome</keyword>
<sequence>MKNLEKFTNVLTEFFEKFSSWEHGVVRNSSLTLPQMHTIEILGTHGRLRMKELAAKMGVTTGTLTVLVDRLEDKKYVERLPHETDRRSIVVALTDRGREAFEEHHRLHMLLTSELTQDFSETELASLCELLERMSARI</sequence>
<evidence type="ECO:0000259" key="4">
    <source>
        <dbReference type="PROSITE" id="PS50995"/>
    </source>
</evidence>
<dbReference type="AlphaFoldDB" id="A0A1T4VW54"/>
<dbReference type="PANTHER" id="PTHR42756">
    <property type="entry name" value="TRANSCRIPTIONAL REGULATOR, MARR"/>
    <property type="match status" value="1"/>
</dbReference>
<dbReference type="GO" id="GO:0003677">
    <property type="term" value="F:DNA binding"/>
    <property type="evidence" value="ECO:0007669"/>
    <property type="project" value="UniProtKB-KW"/>
</dbReference>
<accession>A0A1T4VW54</accession>
<feature type="domain" description="HTH marR-type" evidence="4">
    <location>
        <begin position="1"/>
        <end position="136"/>
    </location>
</feature>
<dbReference type="GO" id="GO:0003700">
    <property type="term" value="F:DNA-binding transcription factor activity"/>
    <property type="evidence" value="ECO:0007669"/>
    <property type="project" value="InterPro"/>
</dbReference>
<evidence type="ECO:0000313" key="5">
    <source>
        <dbReference type="EMBL" id="SKA69045.1"/>
    </source>
</evidence>
<organism evidence="5 6">
    <name type="scientific">Desulfobaculum bizertense DSM 18034</name>
    <dbReference type="NCBI Taxonomy" id="1121442"/>
    <lineage>
        <taxon>Bacteria</taxon>
        <taxon>Pseudomonadati</taxon>
        <taxon>Thermodesulfobacteriota</taxon>
        <taxon>Desulfovibrionia</taxon>
        <taxon>Desulfovibrionales</taxon>
        <taxon>Desulfovibrionaceae</taxon>
        <taxon>Desulfobaculum</taxon>
    </lineage>
</organism>
<dbReference type="STRING" id="1121442.SAMN02745702_01018"/>
<evidence type="ECO:0000256" key="1">
    <source>
        <dbReference type="ARBA" id="ARBA00023015"/>
    </source>
</evidence>
<dbReference type="Pfam" id="PF01047">
    <property type="entry name" value="MarR"/>
    <property type="match status" value="1"/>
</dbReference>
<dbReference type="OrthoDB" id="5521015at2"/>
<dbReference type="InterPro" id="IPR000835">
    <property type="entry name" value="HTH_MarR-typ"/>
</dbReference>
<dbReference type="PANTHER" id="PTHR42756:SF1">
    <property type="entry name" value="TRANSCRIPTIONAL REPRESSOR OF EMRAB OPERON"/>
    <property type="match status" value="1"/>
</dbReference>
<evidence type="ECO:0000256" key="2">
    <source>
        <dbReference type="ARBA" id="ARBA00023125"/>
    </source>
</evidence>
<keyword evidence="1" id="KW-0805">Transcription regulation</keyword>
<proteinExistence type="predicted"/>
<dbReference type="PROSITE" id="PS50995">
    <property type="entry name" value="HTH_MARR_2"/>
    <property type="match status" value="1"/>
</dbReference>
<name>A0A1T4VW54_9BACT</name>
<gene>
    <name evidence="5" type="ORF">SAMN02745702_01018</name>
</gene>
<dbReference type="SMART" id="SM00347">
    <property type="entry name" value="HTH_MARR"/>
    <property type="match status" value="1"/>
</dbReference>
<dbReference type="InterPro" id="IPR036390">
    <property type="entry name" value="WH_DNA-bd_sf"/>
</dbReference>
<dbReference type="InterPro" id="IPR036388">
    <property type="entry name" value="WH-like_DNA-bd_sf"/>
</dbReference>
<evidence type="ECO:0000313" key="6">
    <source>
        <dbReference type="Proteomes" id="UP000189733"/>
    </source>
</evidence>
<dbReference type="EMBL" id="FUYA01000003">
    <property type="protein sequence ID" value="SKA69045.1"/>
    <property type="molecule type" value="Genomic_DNA"/>
</dbReference>
<reference evidence="5 6" key="1">
    <citation type="submission" date="2017-02" db="EMBL/GenBank/DDBJ databases">
        <authorList>
            <person name="Peterson S.W."/>
        </authorList>
    </citation>
    <scope>NUCLEOTIDE SEQUENCE [LARGE SCALE GENOMIC DNA]</scope>
    <source>
        <strain evidence="5 6">DSM 18034</strain>
    </source>
</reference>
<protein>
    <submittedName>
        <fullName evidence="5">DNA-binding transcriptional regulator, MarR family</fullName>
    </submittedName>
</protein>